<evidence type="ECO:0000259" key="1">
    <source>
        <dbReference type="PROSITE" id="PS50208"/>
    </source>
</evidence>
<dbReference type="PROSITE" id="PS50208">
    <property type="entry name" value="CASPASE_P20"/>
    <property type="match status" value="1"/>
</dbReference>
<proteinExistence type="predicted"/>
<gene>
    <name evidence="2" type="ORF">MAR_022982</name>
</gene>
<dbReference type="InterPro" id="IPR029030">
    <property type="entry name" value="Caspase-like_dom_sf"/>
</dbReference>
<name>A0ABY7DLR1_MYAAR</name>
<protein>
    <submittedName>
        <fullName evidence="2">MALT1-like protein</fullName>
    </submittedName>
</protein>
<dbReference type="InterPro" id="IPR001309">
    <property type="entry name" value="Pept_C14_p20"/>
</dbReference>
<dbReference type="PANTHER" id="PTHR22576:SF37">
    <property type="entry name" value="MUCOSA-ASSOCIATED LYMPHOID TISSUE LYMPHOMA TRANSLOCATION PROTEIN 1"/>
    <property type="match status" value="1"/>
</dbReference>
<reference evidence="2" key="1">
    <citation type="submission" date="2022-11" db="EMBL/GenBank/DDBJ databases">
        <title>Centuries of genome instability and evolution in soft-shell clam transmissible cancer (bioRxiv).</title>
        <authorList>
            <person name="Hart S.F.M."/>
            <person name="Yonemitsu M.A."/>
            <person name="Giersch R.M."/>
            <person name="Beal B.F."/>
            <person name="Arriagada G."/>
            <person name="Davis B.W."/>
            <person name="Ostrander E.A."/>
            <person name="Goff S.P."/>
            <person name="Metzger M.J."/>
        </authorList>
    </citation>
    <scope>NUCLEOTIDE SEQUENCE</scope>
    <source>
        <strain evidence="2">MELC-2E11</strain>
        <tissue evidence="2">Siphon/mantle</tissue>
    </source>
</reference>
<keyword evidence="3" id="KW-1185">Reference proteome</keyword>
<dbReference type="InterPro" id="IPR052039">
    <property type="entry name" value="Caspase-related_regulators"/>
</dbReference>
<dbReference type="InterPro" id="IPR011600">
    <property type="entry name" value="Pept_C14_caspase"/>
</dbReference>
<dbReference type="Gene3D" id="2.60.40.3360">
    <property type="match status" value="1"/>
</dbReference>
<evidence type="ECO:0000313" key="3">
    <source>
        <dbReference type="Proteomes" id="UP001164746"/>
    </source>
</evidence>
<dbReference type="Pfam" id="PF18703">
    <property type="entry name" value="MALT1_Ig"/>
    <property type="match status" value="1"/>
</dbReference>
<dbReference type="EMBL" id="CP111014">
    <property type="protein sequence ID" value="WAQ98609.1"/>
    <property type="molecule type" value="Genomic_DNA"/>
</dbReference>
<feature type="domain" description="Caspase family p20" evidence="1">
    <location>
        <begin position="208"/>
        <end position="332"/>
    </location>
</feature>
<evidence type="ECO:0000313" key="2">
    <source>
        <dbReference type="EMBL" id="WAQ98609.1"/>
    </source>
</evidence>
<organism evidence="2 3">
    <name type="scientific">Mya arenaria</name>
    <name type="common">Soft-shell clam</name>
    <dbReference type="NCBI Taxonomy" id="6604"/>
    <lineage>
        <taxon>Eukaryota</taxon>
        <taxon>Metazoa</taxon>
        <taxon>Spiralia</taxon>
        <taxon>Lophotrochozoa</taxon>
        <taxon>Mollusca</taxon>
        <taxon>Bivalvia</taxon>
        <taxon>Autobranchia</taxon>
        <taxon>Heteroconchia</taxon>
        <taxon>Euheterodonta</taxon>
        <taxon>Imparidentia</taxon>
        <taxon>Neoheterodontei</taxon>
        <taxon>Myida</taxon>
        <taxon>Myoidea</taxon>
        <taxon>Myidae</taxon>
        <taxon>Mya</taxon>
    </lineage>
</organism>
<dbReference type="SUPFAM" id="SSF52129">
    <property type="entry name" value="Caspase-like"/>
    <property type="match status" value="1"/>
</dbReference>
<dbReference type="Proteomes" id="UP001164746">
    <property type="component" value="Chromosome 3"/>
</dbReference>
<dbReference type="Gene3D" id="3.40.50.1460">
    <property type="match status" value="1"/>
</dbReference>
<dbReference type="PANTHER" id="PTHR22576">
    <property type="entry name" value="MUCOSA ASSOCIATED LYMPHOID TISSUE LYMPHOMA TRANSLOCATION PROTEIN 1/PARACASPASE"/>
    <property type="match status" value="1"/>
</dbReference>
<dbReference type="InterPro" id="IPR033540">
    <property type="entry name" value="MALT1_IG-like_dom_sf"/>
</dbReference>
<dbReference type="InterPro" id="IPR041077">
    <property type="entry name" value="MALT1_Ig"/>
</dbReference>
<dbReference type="Pfam" id="PF00656">
    <property type="entry name" value="Peptidase_C14"/>
    <property type="match status" value="1"/>
</dbReference>
<sequence length="598" mass="67227">MSVNNRLNMDASVSDLPGSVWIKAREVLDTNPAPRNWRALIGTLETSNMIKQRYKITPQQVELWAQGIERESAAGKLLTELGSQGMTVGDFSANAGGYSCQIHNCSDPQKTRLTNISLVIIKPKPIFVSKRLNLPGAKNLSKMPHHPSPTPVRHIEQNHDASCQGTYQCEVKAMKMTVDGRVIQSSRVLTNPALLHLKIPFVNLYNPHDKVALLIGNSDYLSAISLKAPPNDIREMAESLVSINFKVVMLLNLTKPEIENAVIEFCKLIDKNVYVVFYFCGHGFEERGVSYLIPTDAPSMPASNECVNTSLILYNFQKKNPALVFLVLDTCRMSGKGKSSEPPRSFFTSAQNANVCYCYATSLGLSALENTSEQRGLLIRYLAPLLTKPIGIDNLVIELKEVTEFSRSPKHCDKQLPEIRSNVGETRRSLTDEITYLGQQQAYKARERLWGNYNNKPRNRDLTFPLLGIVLQLDFQSYYNNLLDVFVLVQEQGETQQCVAFISNFSPIISQYGNRDAFKRNGKHGTRTTLQDIQKLKDNLVVDISVVFVHRRDGRQYSSTQRVDLGLPLVSNLKLWKPAIGFEPAYREPIEQEETDSI</sequence>
<accession>A0ABY7DLR1</accession>